<accession>A0A4Z1JTB3</accession>
<keyword evidence="3" id="KW-1185">Reference proteome</keyword>
<reference evidence="2 3" key="1">
    <citation type="submission" date="2017-12" db="EMBL/GenBank/DDBJ databases">
        <title>Comparative genomics of Botrytis spp.</title>
        <authorList>
            <person name="Valero-Jimenez C.A."/>
            <person name="Tapia P."/>
            <person name="Veloso J."/>
            <person name="Silva-Moreno E."/>
            <person name="Staats M."/>
            <person name="Valdes J.H."/>
            <person name="Van Kan J.A.L."/>
        </authorList>
    </citation>
    <scope>NUCLEOTIDE SEQUENCE [LARGE SCALE GENOMIC DNA]</scope>
    <source>
        <strain evidence="2 3">Be9601</strain>
    </source>
</reference>
<evidence type="ECO:0000256" key="1">
    <source>
        <dbReference type="SAM" id="MobiDB-lite"/>
    </source>
</evidence>
<sequence>MEFDLEGVCGSALCSVTFTLRRTNYEDWSDADADAGAGSSSQVASWREDQETRHTIVIDHHTDKEK</sequence>
<evidence type="ECO:0000313" key="2">
    <source>
        <dbReference type="EMBL" id="TGO77041.1"/>
    </source>
</evidence>
<dbReference type="EMBL" id="PQXM01000125">
    <property type="protein sequence ID" value="TGO77041.1"/>
    <property type="molecule type" value="Genomic_DNA"/>
</dbReference>
<proteinExistence type="predicted"/>
<feature type="region of interest" description="Disordered" evidence="1">
    <location>
        <begin position="29"/>
        <end position="66"/>
    </location>
</feature>
<organism evidence="2 3">
    <name type="scientific">Botrytis elliptica</name>
    <dbReference type="NCBI Taxonomy" id="278938"/>
    <lineage>
        <taxon>Eukaryota</taxon>
        <taxon>Fungi</taxon>
        <taxon>Dikarya</taxon>
        <taxon>Ascomycota</taxon>
        <taxon>Pezizomycotina</taxon>
        <taxon>Leotiomycetes</taxon>
        <taxon>Helotiales</taxon>
        <taxon>Sclerotiniaceae</taxon>
        <taxon>Botrytis</taxon>
    </lineage>
</organism>
<gene>
    <name evidence="2" type="ORF">BELL_0126g00200</name>
</gene>
<feature type="compositionally biased region" description="Basic and acidic residues" evidence="1">
    <location>
        <begin position="46"/>
        <end position="66"/>
    </location>
</feature>
<dbReference type="AlphaFoldDB" id="A0A4Z1JTB3"/>
<protein>
    <submittedName>
        <fullName evidence="2">Uncharacterized protein</fullName>
    </submittedName>
</protein>
<comment type="caution">
    <text evidence="2">The sequence shown here is derived from an EMBL/GenBank/DDBJ whole genome shotgun (WGS) entry which is preliminary data.</text>
</comment>
<dbReference type="Proteomes" id="UP000297229">
    <property type="component" value="Unassembled WGS sequence"/>
</dbReference>
<evidence type="ECO:0000313" key="3">
    <source>
        <dbReference type="Proteomes" id="UP000297229"/>
    </source>
</evidence>
<name>A0A4Z1JTB3_9HELO</name>